<reference evidence="1" key="1">
    <citation type="submission" date="2017-12" db="EMBL/GenBank/DDBJ databases">
        <title>Genome sequencing and analysis.</title>
        <authorList>
            <person name="Huang Y.-T."/>
        </authorList>
    </citation>
    <scope>NUCLEOTIDE SEQUENCE</scope>
    <source>
        <strain evidence="1">VGH116</strain>
    </source>
</reference>
<protein>
    <submittedName>
        <fullName evidence="1">Phage tail protein</fullName>
    </submittedName>
</protein>
<dbReference type="EMBL" id="PKLF01000057">
    <property type="protein sequence ID" value="MBE8614824.1"/>
    <property type="molecule type" value="Genomic_DNA"/>
</dbReference>
<dbReference type="InterPro" id="IPR038556">
    <property type="entry name" value="TAC_Gp13-like_sf"/>
</dbReference>
<dbReference type="Gene3D" id="3.30.2220.20">
    <property type="entry name" value="Phage tail assembly chaperone gp13-like"/>
    <property type="match status" value="1"/>
</dbReference>
<sequence>MANPKLSLKELALSPKNAFRSKMVKVPEWNGVAVILREPSSAAWLRWRELMNTGADGDEKLSEAEQAQRNLRADVVMFSDVLLDEDKERVFSDDDTEEVMSVYGPVHARLLKQALDLMTTPDEAEKK</sequence>
<comment type="caution">
    <text evidence="1">The sequence shown here is derived from an EMBL/GenBank/DDBJ whole genome shotgun (WGS) entry which is preliminary data.</text>
</comment>
<dbReference type="Pfam" id="PF06222">
    <property type="entry name" value="Phage_TAC_1"/>
    <property type="match status" value="1"/>
</dbReference>
<gene>
    <name evidence="1" type="ORF">CYG68_21115</name>
</gene>
<dbReference type="Proteomes" id="UP000650477">
    <property type="component" value="Unassembled WGS sequence"/>
</dbReference>
<dbReference type="AlphaFoldDB" id="A0A8I0Q5X5"/>
<name>A0A8I0Q5X5_MORMO</name>
<evidence type="ECO:0000313" key="2">
    <source>
        <dbReference type="Proteomes" id="UP000650477"/>
    </source>
</evidence>
<organism evidence="1 2">
    <name type="scientific">Morganella morganii</name>
    <name type="common">Proteus morganii</name>
    <dbReference type="NCBI Taxonomy" id="582"/>
    <lineage>
        <taxon>Bacteria</taxon>
        <taxon>Pseudomonadati</taxon>
        <taxon>Pseudomonadota</taxon>
        <taxon>Gammaproteobacteria</taxon>
        <taxon>Enterobacterales</taxon>
        <taxon>Morganellaceae</taxon>
        <taxon>Morganella</taxon>
    </lineage>
</organism>
<proteinExistence type="predicted"/>
<accession>A0A8I0Q5X5</accession>
<dbReference type="RefSeq" id="WP_193830540.1">
    <property type="nucleotide sequence ID" value="NZ_PKLF01000057.1"/>
</dbReference>
<evidence type="ECO:0000313" key="1">
    <source>
        <dbReference type="EMBL" id="MBE8614824.1"/>
    </source>
</evidence>
<dbReference type="InterPro" id="IPR010411">
    <property type="entry name" value="TAC_Gp13-like"/>
</dbReference>